<dbReference type="EMBL" id="WMBA01000068">
    <property type="protein sequence ID" value="MTD58463.1"/>
    <property type="molecule type" value="Genomic_DNA"/>
</dbReference>
<reference evidence="2 3" key="1">
    <citation type="submission" date="2019-11" db="EMBL/GenBank/DDBJ databases">
        <title>Draft genome of Amycolatopsis RM579.</title>
        <authorList>
            <person name="Duangmal K."/>
            <person name="Mingma R."/>
        </authorList>
    </citation>
    <scope>NUCLEOTIDE SEQUENCE [LARGE SCALE GENOMIC DNA]</scope>
    <source>
        <strain evidence="2 3">RM579</strain>
    </source>
</reference>
<proteinExistence type="predicted"/>
<organism evidence="2 3">
    <name type="scientific">Amycolatopsis pithecellobii</name>
    <dbReference type="NCBI Taxonomy" id="664692"/>
    <lineage>
        <taxon>Bacteria</taxon>
        <taxon>Bacillati</taxon>
        <taxon>Actinomycetota</taxon>
        <taxon>Actinomycetes</taxon>
        <taxon>Pseudonocardiales</taxon>
        <taxon>Pseudonocardiaceae</taxon>
        <taxon>Amycolatopsis</taxon>
    </lineage>
</organism>
<name>A0A6N7Z9Q8_9PSEU</name>
<protein>
    <submittedName>
        <fullName evidence="2">Uncharacterized protein</fullName>
    </submittedName>
</protein>
<gene>
    <name evidence="2" type="ORF">GKO32_31455</name>
</gene>
<comment type="caution">
    <text evidence="2">The sequence shown here is derived from an EMBL/GenBank/DDBJ whole genome shotgun (WGS) entry which is preliminary data.</text>
</comment>
<evidence type="ECO:0000313" key="2">
    <source>
        <dbReference type="EMBL" id="MTD58463.1"/>
    </source>
</evidence>
<dbReference type="RefSeq" id="WP_154760545.1">
    <property type="nucleotide sequence ID" value="NZ_WMBA01000068.1"/>
</dbReference>
<keyword evidence="3" id="KW-1185">Reference proteome</keyword>
<feature type="compositionally biased region" description="Basic and acidic residues" evidence="1">
    <location>
        <begin position="24"/>
        <end position="33"/>
    </location>
</feature>
<dbReference type="AlphaFoldDB" id="A0A6N7Z9Q8"/>
<evidence type="ECO:0000313" key="3">
    <source>
        <dbReference type="Proteomes" id="UP000440096"/>
    </source>
</evidence>
<feature type="region of interest" description="Disordered" evidence="1">
    <location>
        <begin position="1"/>
        <end position="33"/>
    </location>
</feature>
<dbReference type="Proteomes" id="UP000440096">
    <property type="component" value="Unassembled WGS sequence"/>
</dbReference>
<accession>A0A6N7Z9Q8</accession>
<sequence>MITRPHTFSGGKIAVSDSGWQQSEVRHRDDAAARRRVLGETPERGYAIDRAMRTAWR</sequence>
<evidence type="ECO:0000256" key="1">
    <source>
        <dbReference type="SAM" id="MobiDB-lite"/>
    </source>
</evidence>